<sequence>MIMSYATSAFDEHVRKTIDEWNVPGLGIAVVQGDQIHANGYGVAHLNGELCTEDTLFDCASTSKSFTAACVALLVDDEAYPDVQWRTPVSKLLPDDFGLPDPYLTANVTIEDILSHRTGVPGHDNALFGQKAVQPDTAKSVTRKLRDLPFNKPLRTDYQYSNIMYTVATHLIETVTGESYSEFVRKRIWEPLGMSNTYQDITGVEAGNAKDRLAMGYHWDKENKEYFTIPSYVQPEGQGAGCVFSSVGDYAKWVRALVQRSCPLSEEAHKEMIKGRIIVPYESNDVLPLYGHSLYALGLIVESYRGHVVVGHGGSFDGFKALMRFLPGQDWGVVMFGNSDDAFYVLQILFHQLMDDVLKVPQEERTDSPAYWRKYHTDEEKEEEEEDPEMLPPESPAPLPVPLGKLAGSYFNAGYRTLVLAHNDGRLKADCTDRCMPFDLEFHHLSENKFAAEYKDLLDRSRRKLKAEFEIREDGVVQSMGIALCDGMKDELIWFQKRR</sequence>
<keyword evidence="2" id="KW-1185">Reference proteome</keyword>
<dbReference type="EMBL" id="MU006752">
    <property type="protein sequence ID" value="KAF2621679.1"/>
    <property type="molecule type" value="Genomic_DNA"/>
</dbReference>
<evidence type="ECO:0000313" key="1">
    <source>
        <dbReference type="EMBL" id="KAF2621679.1"/>
    </source>
</evidence>
<protein>
    <submittedName>
        <fullName evidence="1">Beta-lactamase/transpeptidase-like protein</fullName>
    </submittedName>
</protein>
<reference evidence="1" key="1">
    <citation type="journal article" date="2020" name="Stud. Mycol.">
        <title>101 Dothideomycetes genomes: a test case for predicting lifestyles and emergence of pathogens.</title>
        <authorList>
            <person name="Haridas S."/>
            <person name="Albert R."/>
            <person name="Binder M."/>
            <person name="Bloem J."/>
            <person name="Labutti K."/>
            <person name="Salamov A."/>
            <person name="Andreopoulos B."/>
            <person name="Baker S."/>
            <person name="Barry K."/>
            <person name="Bills G."/>
            <person name="Bluhm B."/>
            <person name="Cannon C."/>
            <person name="Castanera R."/>
            <person name="Culley D."/>
            <person name="Daum C."/>
            <person name="Ezra D."/>
            <person name="Gonzalez J."/>
            <person name="Henrissat B."/>
            <person name="Kuo A."/>
            <person name="Liang C."/>
            <person name="Lipzen A."/>
            <person name="Lutzoni F."/>
            <person name="Magnuson J."/>
            <person name="Mondo S."/>
            <person name="Nolan M."/>
            <person name="Ohm R."/>
            <person name="Pangilinan J."/>
            <person name="Park H.-J."/>
            <person name="Ramirez L."/>
            <person name="Alfaro M."/>
            <person name="Sun H."/>
            <person name="Tritt A."/>
            <person name="Yoshinaga Y."/>
            <person name="Zwiers L.-H."/>
            <person name="Turgeon B."/>
            <person name="Goodwin S."/>
            <person name="Spatafora J."/>
            <person name="Crous P."/>
            <person name="Grigoriev I."/>
        </authorList>
    </citation>
    <scope>NUCLEOTIDE SEQUENCE</scope>
    <source>
        <strain evidence="1">CBS 525.71</strain>
    </source>
</reference>
<dbReference type="Proteomes" id="UP000799754">
    <property type="component" value="Unassembled WGS sequence"/>
</dbReference>
<organism evidence="1 2">
    <name type="scientific">Macroventuria anomochaeta</name>
    <dbReference type="NCBI Taxonomy" id="301207"/>
    <lineage>
        <taxon>Eukaryota</taxon>
        <taxon>Fungi</taxon>
        <taxon>Dikarya</taxon>
        <taxon>Ascomycota</taxon>
        <taxon>Pezizomycotina</taxon>
        <taxon>Dothideomycetes</taxon>
        <taxon>Pleosporomycetidae</taxon>
        <taxon>Pleosporales</taxon>
        <taxon>Pleosporineae</taxon>
        <taxon>Didymellaceae</taxon>
        <taxon>Macroventuria</taxon>
    </lineage>
</organism>
<gene>
    <name evidence="1" type="ORF">BU25DRAFT_403984</name>
</gene>
<comment type="caution">
    <text evidence="1">The sequence shown here is derived from an EMBL/GenBank/DDBJ whole genome shotgun (WGS) entry which is preliminary data.</text>
</comment>
<accession>A0ACB6RIT1</accession>
<name>A0ACB6RIT1_9PLEO</name>
<evidence type="ECO:0000313" key="2">
    <source>
        <dbReference type="Proteomes" id="UP000799754"/>
    </source>
</evidence>
<proteinExistence type="predicted"/>